<dbReference type="Proteomes" id="UP000240010">
    <property type="component" value="Unassembled WGS sequence"/>
</dbReference>
<gene>
    <name evidence="8" type="ORF">B0F87_10392</name>
</gene>
<dbReference type="PANTHER" id="PTHR48111">
    <property type="entry name" value="REGULATOR OF RPOS"/>
    <property type="match status" value="1"/>
</dbReference>
<dbReference type="GO" id="GO:0000976">
    <property type="term" value="F:transcription cis-regulatory region binding"/>
    <property type="evidence" value="ECO:0007669"/>
    <property type="project" value="TreeGrafter"/>
</dbReference>
<keyword evidence="5" id="KW-0804">Transcription</keyword>
<dbReference type="GO" id="GO:0000156">
    <property type="term" value="F:phosphorelay response regulator activity"/>
    <property type="evidence" value="ECO:0007669"/>
    <property type="project" value="TreeGrafter"/>
</dbReference>
<dbReference type="InterPro" id="IPR039420">
    <property type="entry name" value="WalR-like"/>
</dbReference>
<keyword evidence="1" id="KW-0597">Phosphoprotein</keyword>
<dbReference type="InterPro" id="IPR001867">
    <property type="entry name" value="OmpR/PhoB-type_DNA-bd"/>
</dbReference>
<dbReference type="PANTHER" id="PTHR48111:SF1">
    <property type="entry name" value="TWO-COMPONENT RESPONSE REGULATOR ORR33"/>
    <property type="match status" value="1"/>
</dbReference>
<dbReference type="GO" id="GO:0032993">
    <property type="term" value="C:protein-DNA complex"/>
    <property type="evidence" value="ECO:0007669"/>
    <property type="project" value="TreeGrafter"/>
</dbReference>
<keyword evidence="3" id="KW-0805">Transcription regulation</keyword>
<organism evidence="8 9">
    <name type="scientific">Methylobacter tundripaludum</name>
    <dbReference type="NCBI Taxonomy" id="173365"/>
    <lineage>
        <taxon>Bacteria</taxon>
        <taxon>Pseudomonadati</taxon>
        <taxon>Pseudomonadota</taxon>
        <taxon>Gammaproteobacteria</taxon>
        <taxon>Methylococcales</taxon>
        <taxon>Methylococcaceae</taxon>
        <taxon>Methylobacter</taxon>
    </lineage>
</organism>
<reference evidence="8 9" key="1">
    <citation type="submission" date="2018-02" db="EMBL/GenBank/DDBJ databases">
        <title>Subsurface microbial communities from deep shales in Ohio and West Virginia, USA.</title>
        <authorList>
            <person name="Wrighton K."/>
        </authorList>
    </citation>
    <scope>NUCLEOTIDE SEQUENCE [LARGE SCALE GENOMIC DNA]</scope>
    <source>
        <strain evidence="8 9">OWC-DMM</strain>
    </source>
</reference>
<dbReference type="GO" id="GO:0006355">
    <property type="term" value="P:regulation of DNA-templated transcription"/>
    <property type="evidence" value="ECO:0007669"/>
    <property type="project" value="InterPro"/>
</dbReference>
<dbReference type="Pfam" id="PF00486">
    <property type="entry name" value="Trans_reg_C"/>
    <property type="match status" value="1"/>
</dbReference>
<dbReference type="AlphaFoldDB" id="A0A2S6HG67"/>
<evidence type="ECO:0000256" key="2">
    <source>
        <dbReference type="ARBA" id="ARBA00023012"/>
    </source>
</evidence>
<dbReference type="GO" id="GO:0005829">
    <property type="term" value="C:cytosol"/>
    <property type="evidence" value="ECO:0007669"/>
    <property type="project" value="TreeGrafter"/>
</dbReference>
<dbReference type="Gene3D" id="1.10.10.10">
    <property type="entry name" value="Winged helix-like DNA-binding domain superfamily/Winged helix DNA-binding domain"/>
    <property type="match status" value="1"/>
</dbReference>
<protein>
    <submittedName>
        <fullName evidence="8">DNA-binding response OmpR family regulator</fullName>
    </submittedName>
</protein>
<evidence type="ECO:0000256" key="4">
    <source>
        <dbReference type="ARBA" id="ARBA00023125"/>
    </source>
</evidence>
<keyword evidence="4 6" id="KW-0238">DNA-binding</keyword>
<evidence type="ECO:0000313" key="8">
    <source>
        <dbReference type="EMBL" id="PPK76485.1"/>
    </source>
</evidence>
<evidence type="ECO:0000256" key="6">
    <source>
        <dbReference type="PROSITE-ProRule" id="PRU01091"/>
    </source>
</evidence>
<evidence type="ECO:0000259" key="7">
    <source>
        <dbReference type="PROSITE" id="PS51755"/>
    </source>
</evidence>
<dbReference type="InterPro" id="IPR036388">
    <property type="entry name" value="WH-like_DNA-bd_sf"/>
</dbReference>
<evidence type="ECO:0000313" key="9">
    <source>
        <dbReference type="Proteomes" id="UP000240010"/>
    </source>
</evidence>
<dbReference type="InterPro" id="IPR016032">
    <property type="entry name" value="Sig_transdc_resp-reg_C-effctor"/>
</dbReference>
<dbReference type="EMBL" id="PTIZ01000003">
    <property type="protein sequence ID" value="PPK76485.1"/>
    <property type="molecule type" value="Genomic_DNA"/>
</dbReference>
<feature type="DNA-binding region" description="OmpR/PhoB-type" evidence="6">
    <location>
        <begin position="172"/>
        <end position="271"/>
    </location>
</feature>
<dbReference type="PROSITE" id="PS51755">
    <property type="entry name" value="OMPR_PHOB"/>
    <property type="match status" value="1"/>
</dbReference>
<evidence type="ECO:0000256" key="5">
    <source>
        <dbReference type="ARBA" id="ARBA00023163"/>
    </source>
</evidence>
<sequence>MNTDFRIGLISDDPYHSGLLKGYCQAHRYKIFETAVDKESINTMIQMQPNIIILAIGLAQDRAQKNNFDLIRQMSIKHQIPVCYLRDVNNAANSGEDPACWVDTTLDAPLNINQLNDYLHSKFKHHHLFIREKRNRERRTANDRRLLMLNQQNKVPGNNHPANKNMPNNDDTDCFTVEPFQIDQRSKSVFFNGKLLNLTRKEFELFELLAKDIDRVFMTDEIINHLWPDNNRATKSDLYQYMHLLRKKIENDPNNPQWILTVKGFGYKLNMAEPAKMN</sequence>
<feature type="domain" description="OmpR/PhoB-type" evidence="7">
    <location>
        <begin position="172"/>
        <end position="271"/>
    </location>
</feature>
<name>A0A2S6HG67_9GAMM</name>
<comment type="caution">
    <text evidence="8">The sequence shown here is derived from an EMBL/GenBank/DDBJ whole genome shotgun (WGS) entry which is preliminary data.</text>
</comment>
<dbReference type="RefSeq" id="WP_104428200.1">
    <property type="nucleotide sequence ID" value="NZ_PTIZ01000003.1"/>
</dbReference>
<keyword evidence="2" id="KW-0902">Two-component regulatory system</keyword>
<dbReference type="SMART" id="SM00862">
    <property type="entry name" value="Trans_reg_C"/>
    <property type="match status" value="1"/>
</dbReference>
<dbReference type="SUPFAM" id="SSF46894">
    <property type="entry name" value="C-terminal effector domain of the bipartite response regulators"/>
    <property type="match status" value="1"/>
</dbReference>
<proteinExistence type="predicted"/>
<dbReference type="CDD" id="cd00383">
    <property type="entry name" value="trans_reg_C"/>
    <property type="match status" value="1"/>
</dbReference>
<accession>A0A2S6HG67</accession>
<evidence type="ECO:0000256" key="1">
    <source>
        <dbReference type="ARBA" id="ARBA00022553"/>
    </source>
</evidence>
<evidence type="ECO:0000256" key="3">
    <source>
        <dbReference type="ARBA" id="ARBA00023015"/>
    </source>
</evidence>